<reference evidence="5" key="2">
    <citation type="journal article" date="2019" name="Int. J. Syst. Evol. Microbiol.">
        <title>The Global Catalogue of Microorganisms (GCM) 10K type strain sequencing project: providing services to taxonomists for standard genome sequencing and annotation.</title>
        <authorList>
            <consortium name="The Broad Institute Genomics Platform"/>
            <consortium name="The Broad Institute Genome Sequencing Center for Infectious Disease"/>
            <person name="Wu L."/>
            <person name="Ma J."/>
        </authorList>
    </citation>
    <scope>NUCLEOTIDE SEQUENCE [LARGE SCALE GENOMIC DNA]</scope>
    <source>
        <strain evidence="5">JCM 12607</strain>
    </source>
</reference>
<protein>
    <recommendedName>
        <fullName evidence="6">Beta-galactosidase</fullName>
    </recommendedName>
</protein>
<evidence type="ECO:0000313" key="5">
    <source>
        <dbReference type="Proteomes" id="UP001596915"/>
    </source>
</evidence>
<gene>
    <name evidence="2" type="ORF">ACFQ2K_13095</name>
    <name evidence="3" type="ORF">ACFQ2K_53270</name>
    <name evidence="4" type="ORF">ACFQ2K_53615</name>
</gene>
<evidence type="ECO:0008006" key="6">
    <source>
        <dbReference type="Google" id="ProtNLM"/>
    </source>
</evidence>
<dbReference type="EMBL" id="JBHTGL010000012">
    <property type="protein sequence ID" value="MFD0630061.1"/>
    <property type="molecule type" value="Genomic_DNA"/>
</dbReference>
<reference evidence="4" key="3">
    <citation type="submission" date="2024-09" db="EMBL/GenBank/DDBJ databases">
        <authorList>
            <person name="Sun Q."/>
            <person name="Mori K."/>
        </authorList>
    </citation>
    <scope>NUCLEOTIDE SEQUENCE</scope>
    <source>
        <strain evidence="4">JCM 12607</strain>
    </source>
</reference>
<keyword evidence="5" id="KW-1185">Reference proteome</keyword>
<feature type="region of interest" description="Disordered" evidence="1">
    <location>
        <begin position="326"/>
        <end position="371"/>
    </location>
</feature>
<dbReference type="EMBL" id="JBHTGL010000013">
    <property type="protein sequence ID" value="MFD0630112.1"/>
    <property type="molecule type" value="Genomic_DNA"/>
</dbReference>
<name>A0ABW2X8V9_9ACTN</name>
<dbReference type="Gene3D" id="3.20.20.80">
    <property type="entry name" value="Glycosidases"/>
    <property type="match status" value="1"/>
</dbReference>
<organism evidence="4 5">
    <name type="scientific">Streptomyces sanglieri</name>
    <dbReference type="NCBI Taxonomy" id="193460"/>
    <lineage>
        <taxon>Bacteria</taxon>
        <taxon>Bacillati</taxon>
        <taxon>Actinomycetota</taxon>
        <taxon>Actinomycetes</taxon>
        <taxon>Kitasatosporales</taxon>
        <taxon>Streptomycetaceae</taxon>
        <taxon>Streptomyces</taxon>
    </lineage>
</organism>
<evidence type="ECO:0000256" key="1">
    <source>
        <dbReference type="SAM" id="MobiDB-lite"/>
    </source>
</evidence>
<proteinExistence type="predicted"/>
<evidence type="ECO:0000313" key="2">
    <source>
        <dbReference type="EMBL" id="MFD0623570.1"/>
    </source>
</evidence>
<comment type="caution">
    <text evidence="4">The sequence shown here is derived from an EMBL/GenBank/DDBJ whole genome shotgun (WGS) entry which is preliminary data.</text>
</comment>
<dbReference type="EMBL" id="JBHTGL010000008">
    <property type="protein sequence ID" value="MFD0623570.1"/>
    <property type="molecule type" value="Genomic_DNA"/>
</dbReference>
<reference evidence="4" key="1">
    <citation type="journal article" date="2014" name="Int. J. Syst. Evol. Microbiol.">
        <title>Complete genome of a new Firmicutes species belonging to the dominant human colonic microbiota ('Ruminococcus bicirculans') reveals two chromosomes and a selective capacity to utilize plant glucans.</title>
        <authorList>
            <consortium name="NISC Comparative Sequencing Program"/>
            <person name="Wegmann U."/>
            <person name="Louis P."/>
            <person name="Goesmann A."/>
            <person name="Henrissat B."/>
            <person name="Duncan S.H."/>
            <person name="Flint H.J."/>
        </authorList>
    </citation>
    <scope>NUCLEOTIDE SEQUENCE</scope>
    <source>
        <strain evidence="4">JCM 12607</strain>
    </source>
</reference>
<dbReference type="Proteomes" id="UP001596915">
    <property type="component" value="Unassembled WGS sequence"/>
</dbReference>
<evidence type="ECO:0000313" key="4">
    <source>
        <dbReference type="EMBL" id="MFD0630112.1"/>
    </source>
</evidence>
<evidence type="ECO:0000313" key="3">
    <source>
        <dbReference type="EMBL" id="MFD0630061.1"/>
    </source>
</evidence>
<sequence length="371" mass="40243">MANAYDAVGRGANYLGYYMFHGGTQTAGLSGDWPLTYDFQAPLGEFGQTRESYRHYRRLHSFVAGFTEEIVRTRICRDPAQIMNPEQTQRLRHIGRFDSSGRGFLFVNNTQRNVSMPTRTDVQVRIETGGRTLTVPNSPLPMPPDRCNVFPVMTDLNGVDLYWATVEPLAKLAGDDVPTWVFWAPDWTDRALAFDKSVVLTRELGDFTHSITGGELIATVPAGQRTSLLVRKPDGTAPCARIVVLSEAESLDAVVVTLNGRPRLVVAAGAHLSGLLPEVRFTGAAGAKITADILPTAGLQPGTGWSRAADTAPFARYTFQLGKAPTALGSPRRVPGSGASPATPPRSRVWPRPNSCWTTGAAKPPSWARAP</sequence>
<accession>A0ABW2X8V9</accession>